<dbReference type="InterPro" id="IPR045351">
    <property type="entry name" value="DUF6531"/>
</dbReference>
<dbReference type="Pfam" id="PF20148">
    <property type="entry name" value="DUF6531"/>
    <property type="match status" value="1"/>
</dbReference>
<feature type="domain" description="Teneurin-like YD-shell" evidence="3">
    <location>
        <begin position="444"/>
        <end position="692"/>
    </location>
</feature>
<dbReference type="Pfam" id="PF05593">
    <property type="entry name" value="RHS_repeat"/>
    <property type="match status" value="5"/>
</dbReference>
<dbReference type="PRINTS" id="PR00394">
    <property type="entry name" value="RHSPROTEIN"/>
</dbReference>
<dbReference type="InterPro" id="IPR050708">
    <property type="entry name" value="T6SS_VgrG/RHS"/>
</dbReference>
<evidence type="ECO:0000259" key="2">
    <source>
        <dbReference type="Pfam" id="PF20148"/>
    </source>
</evidence>
<dbReference type="Gene3D" id="2.180.10.10">
    <property type="entry name" value="RHS repeat-associated core"/>
    <property type="match status" value="3"/>
</dbReference>
<evidence type="ECO:0000313" key="5">
    <source>
        <dbReference type="Proteomes" id="UP000192923"/>
    </source>
</evidence>
<dbReference type="PANTHER" id="PTHR32305:SF15">
    <property type="entry name" value="PROTEIN RHSA-RELATED"/>
    <property type="match status" value="1"/>
</dbReference>
<dbReference type="Pfam" id="PF25023">
    <property type="entry name" value="TEN_YD-shell"/>
    <property type="match status" value="4"/>
</dbReference>
<dbReference type="SUPFAM" id="SSF101898">
    <property type="entry name" value="NHL repeat"/>
    <property type="match status" value="1"/>
</dbReference>
<name>A0A1Y6D1M2_9GAMM</name>
<evidence type="ECO:0000313" key="4">
    <source>
        <dbReference type="EMBL" id="SMF93885.1"/>
    </source>
</evidence>
<dbReference type="InterPro" id="IPR031325">
    <property type="entry name" value="RHS_repeat"/>
</dbReference>
<dbReference type="InterPro" id="IPR056823">
    <property type="entry name" value="TEN-like_YD-shell"/>
</dbReference>
<feature type="domain" description="Teneurin-like YD-shell" evidence="3">
    <location>
        <begin position="1015"/>
        <end position="1160"/>
    </location>
</feature>
<dbReference type="NCBIfam" id="TIGR01643">
    <property type="entry name" value="YD_repeat_2x"/>
    <property type="match status" value="11"/>
</dbReference>
<reference evidence="4 5" key="1">
    <citation type="submission" date="2016-12" db="EMBL/GenBank/DDBJ databases">
        <authorList>
            <person name="Song W.-J."/>
            <person name="Kurnit D.M."/>
        </authorList>
    </citation>
    <scope>NUCLEOTIDE SEQUENCE [LARGE SCALE GENOMIC DNA]</scope>
    <source>
        <strain evidence="4 5">175</strain>
    </source>
</reference>
<dbReference type="NCBIfam" id="TIGR03696">
    <property type="entry name" value="Rhs_assc_core"/>
    <property type="match status" value="1"/>
</dbReference>
<evidence type="ECO:0000259" key="3">
    <source>
        <dbReference type="Pfam" id="PF25023"/>
    </source>
</evidence>
<protein>
    <submittedName>
        <fullName evidence="4">RHS repeat-associated core domain-containing protein</fullName>
    </submittedName>
</protein>
<accession>A0A1Y6D1M2</accession>
<evidence type="ECO:0000256" key="1">
    <source>
        <dbReference type="ARBA" id="ARBA00022737"/>
    </source>
</evidence>
<dbReference type="InterPro" id="IPR006530">
    <property type="entry name" value="YD"/>
</dbReference>
<proteinExistence type="predicted"/>
<dbReference type="OrthoDB" id="7030285at2"/>
<sequence>MRKITTVMVGLLLMWTIGSDTGVVWAAGGKAVAVPIGVNGNARLKTRRGSALASRAMAEQSYPTDTEVFLVLRNQEADIFGWGCYNPSDCSPCGTYILSETSPPQHGSIRSEVESYVAPSGHYCAGFTFPVTRAYYTWTDGSKAPSVDFFALNWSIPGVPEVDENGNYLALLVPPLKNLGECCPAEGNPLNPGTGNKFQVETDYVGAAHTQLEFQRYYNSQDGGNWHSTYHRNLTPPAAVGDNVQIIRADGRVDTFAPVAGAWQADPDVTSRLAAVTDGGGTQTGWKLTLDDDSIERYALDGRLNSITTRAGLVTTLSYNANNQLTQVTGPFGHTLVFAYDPYGTLVKMTTPDGKDYLYTYDGYNNLAAVTYPDGTARSYQYEHATFHNALTGITDGNGQRYATFGYDDQGRAISSVHAGGADSTTLAFNANGTTTVTDARNNTHSYTFSTQFDLVKPTGLTGTPVPNMGGKSISYDANGFVASRTDFRNIRTTYKHNTRGLETSRTEAVGKPEARTITTAWHPTLHLPTQINEPGRVTAFTYDAKGNLTRLTVTAGALVQTWNYGYNGKGQVTQIDGPRTDAADITQYAYDAQGNLTAITDALGHITSIPSHDANGRPLSLVNPNGLTTTLAYDAHGRLLSSTVGGETTAYTYDNAGQLLKITRPDGSYLSYQYDAAHRLTQVGDSAGNTTTYTLDASGNPTKVVVGGTGAGFTRTLAYDALDRLIKMVGAQGQTTKYTYDGNGNLTGITDPLLNATGLAYDALNRLVSNTDPAGNPTQYQYDANDNLTQVIDPRNLATQYGYDGLGRRLQTLSPDTGNTQNSYDAAGNLLASTDARGKTAHYTYDALNRLTGIDYGSGTPTVLTYDGGGNGIGHLTRIADDTGSTDWTYDAHGRVLTRTQAIGTVVRQTAYAYDAYGRVSQITYPSGKKIALGYDGAGRIAQLKLGATTLVQNIQYTAFGAVGGWTWGNGQTYQRAFDADGRPAQYPLGGRTRSLAYDKAGRITDYADTDPTLSQRFGYDKLDRLVSAALNPTAALGSGQVLTGYGYDADGNRLSEQVQAGSTLSTGYGYDPASNRLAQVTPPGQAPLAYAYDAAGNTLGDGANTFLYNDRGRLVQANTTKYLVNGLGQRVKKSGPLGTSLFAYDGDGRLVGEYASAGGQPREVVYLGDIPVAYLSLTSVYYIHSDHLNAPRALVDATNKTVWRWDAGPFGAELPDEDPDGNGTKVAFNWRLPGQYYDAETGLHYNYARDYDPGTGRYVESDPIGLKGGINTYGYVGNNPVGLVDPSGLDGTGPWTGFGSDILVPGNLKALVEGALVGAIVESAAIAAGELGATEAAGTIIFRVQGGILPNASKVRFAVDEAGKLSIQGSDMLFINVGQKARALEFLAKRGDQAYLIQCKVRQKFIDKLRASAVDQRVGRQSPGAPQRVDATRAADQYGIPSNMFEELLDNIISGTIKVTIQ</sequence>
<organism evidence="4 5">
    <name type="scientific">Methylomagnum ishizawai</name>
    <dbReference type="NCBI Taxonomy" id="1760988"/>
    <lineage>
        <taxon>Bacteria</taxon>
        <taxon>Pseudomonadati</taxon>
        <taxon>Pseudomonadota</taxon>
        <taxon>Gammaproteobacteria</taxon>
        <taxon>Methylococcales</taxon>
        <taxon>Methylococcaceae</taxon>
        <taxon>Methylomagnum</taxon>
    </lineage>
</organism>
<keyword evidence="5" id="KW-1185">Reference proteome</keyword>
<dbReference type="PANTHER" id="PTHR32305">
    <property type="match status" value="1"/>
</dbReference>
<keyword evidence="1" id="KW-0677">Repeat</keyword>
<feature type="domain" description="Teneurin-like YD-shell" evidence="3">
    <location>
        <begin position="1181"/>
        <end position="1282"/>
    </location>
</feature>
<dbReference type="InterPro" id="IPR022385">
    <property type="entry name" value="Rhs_assc_core"/>
</dbReference>
<dbReference type="Proteomes" id="UP000192923">
    <property type="component" value="Unassembled WGS sequence"/>
</dbReference>
<dbReference type="STRING" id="1760988.SAMN02949497_1180"/>
<feature type="domain" description="Teneurin-like YD-shell" evidence="3">
    <location>
        <begin position="862"/>
        <end position="1008"/>
    </location>
</feature>
<gene>
    <name evidence="4" type="ORF">SAMN02949497_1180</name>
</gene>
<feature type="domain" description="DUF6531" evidence="2">
    <location>
        <begin position="187"/>
        <end position="256"/>
    </location>
</feature>
<dbReference type="EMBL" id="FXAM01000001">
    <property type="protein sequence ID" value="SMF93885.1"/>
    <property type="molecule type" value="Genomic_DNA"/>
</dbReference>